<name>A7MLV4_CROS8</name>
<dbReference type="Pfam" id="PF10953">
    <property type="entry name" value="DUF2754"/>
    <property type="match status" value="1"/>
</dbReference>
<keyword evidence="1" id="KW-0812">Transmembrane</keyword>
<accession>A7MLV4</accession>
<keyword evidence="3" id="KW-1185">Reference proteome</keyword>
<proteinExistence type="predicted"/>
<dbReference type="HOGENOM" id="CLU_2600729_0_0_6"/>
<feature type="transmembrane region" description="Helical" evidence="1">
    <location>
        <begin position="51"/>
        <end position="72"/>
    </location>
</feature>
<dbReference type="KEGG" id="esa:ESA_02927"/>
<dbReference type="EMBL" id="CP000783">
    <property type="protein sequence ID" value="ABU78156.1"/>
    <property type="molecule type" value="Genomic_DNA"/>
</dbReference>
<dbReference type="AlphaFoldDB" id="A7MLV4"/>
<evidence type="ECO:0000256" key="1">
    <source>
        <dbReference type="SAM" id="Phobius"/>
    </source>
</evidence>
<reference evidence="2 3" key="1">
    <citation type="journal article" date="2010" name="PLoS ONE">
        <title>Genome sequence of Cronobacter sakazakii BAA-894 and comparative genomic hybridization analysis with other Cronobacter species.</title>
        <authorList>
            <person name="Kucerova E."/>
            <person name="Clifton S.W."/>
            <person name="Xia X.Q."/>
            <person name="Long F."/>
            <person name="Porwollik S."/>
            <person name="Fulton L."/>
            <person name="Fronick C."/>
            <person name="Minx P."/>
            <person name="Kyung K."/>
            <person name="Warren W."/>
            <person name="Fulton R."/>
            <person name="Feng D."/>
            <person name="Wollam A."/>
            <person name="Shah N."/>
            <person name="Bhonagiri V."/>
            <person name="Nash W.E."/>
            <person name="Hallsworth-Pepin K."/>
            <person name="Wilson R.K."/>
            <person name="McClelland M."/>
            <person name="Forsythe S.J."/>
        </authorList>
    </citation>
    <scope>NUCLEOTIDE SEQUENCE [LARGE SCALE GENOMIC DNA]</scope>
    <source>
        <strain evidence="2 3">ATCC BAA-894</strain>
    </source>
</reference>
<sequence length="84" mass="9552">MCEDAFFDAFGATMQLSAKIRRDWHFYAVALGLIFIMNGVIGLLGFEAKGWQTYAVGLVTWIICFWIAGFIIRRRPEESNAAEE</sequence>
<evidence type="ECO:0000313" key="2">
    <source>
        <dbReference type="EMBL" id="ABU78156.1"/>
    </source>
</evidence>
<organism evidence="2 3">
    <name type="scientific">Cronobacter sakazakii (strain ATCC BAA-894)</name>
    <name type="common">Enterobacter sakazakii</name>
    <dbReference type="NCBI Taxonomy" id="290339"/>
    <lineage>
        <taxon>Bacteria</taxon>
        <taxon>Pseudomonadati</taxon>
        <taxon>Pseudomonadota</taxon>
        <taxon>Gammaproteobacteria</taxon>
        <taxon>Enterobacterales</taxon>
        <taxon>Enterobacteriaceae</taxon>
        <taxon>Cronobacter</taxon>
    </lineage>
</organism>
<evidence type="ECO:0008006" key="4">
    <source>
        <dbReference type="Google" id="ProtNLM"/>
    </source>
</evidence>
<keyword evidence="1" id="KW-1133">Transmembrane helix</keyword>
<keyword evidence="1" id="KW-0472">Membrane</keyword>
<feature type="transmembrane region" description="Helical" evidence="1">
    <location>
        <begin position="24"/>
        <end position="45"/>
    </location>
</feature>
<protein>
    <recommendedName>
        <fullName evidence="4">DUF2754 family protein</fullName>
    </recommendedName>
</protein>
<gene>
    <name evidence="2" type="ordered locus">ESA_02927</name>
</gene>
<dbReference type="Proteomes" id="UP000000260">
    <property type="component" value="Chromosome"/>
</dbReference>
<evidence type="ECO:0000313" key="3">
    <source>
        <dbReference type="Proteomes" id="UP000000260"/>
    </source>
</evidence>
<dbReference type="InterPro" id="IPR020490">
    <property type="entry name" value="Uncharacterised_YaiZ"/>
</dbReference>